<keyword evidence="3" id="KW-1185">Reference proteome</keyword>
<accession>A0A4Q2RQY6</accession>
<dbReference type="InterPro" id="IPR012349">
    <property type="entry name" value="Split_barrel_FMN-bd"/>
</dbReference>
<protein>
    <submittedName>
        <fullName evidence="2">Pyridoxamine 5'-phosphate oxidase family protein</fullName>
    </submittedName>
</protein>
<dbReference type="PANTHER" id="PTHR34071">
    <property type="entry name" value="5-NITROIMIDAZOLE ANTIBIOTICS RESISTANCE PROTEIN, NIMA-FAMILY-RELATED PROTEIN-RELATED"/>
    <property type="match status" value="1"/>
</dbReference>
<evidence type="ECO:0000313" key="3">
    <source>
        <dbReference type="Proteomes" id="UP000291838"/>
    </source>
</evidence>
<dbReference type="Pfam" id="PF12900">
    <property type="entry name" value="Pyridox_ox_2"/>
    <property type="match status" value="1"/>
</dbReference>
<dbReference type="Proteomes" id="UP000291838">
    <property type="component" value="Unassembled WGS sequence"/>
</dbReference>
<reference evidence="2 3" key="1">
    <citation type="submission" date="2019-01" db="EMBL/GenBank/DDBJ databases">
        <title>Novel species of Nocardioides.</title>
        <authorList>
            <person name="Liu Q."/>
            <person name="Xin Y.-H."/>
        </authorList>
    </citation>
    <scope>NUCLEOTIDE SEQUENCE [LARGE SCALE GENOMIC DNA]</scope>
    <source>
        <strain evidence="2 3">HLT3-15</strain>
    </source>
</reference>
<dbReference type="RefSeq" id="WP_129476729.1">
    <property type="nucleotide sequence ID" value="NZ_SDWS01000006.1"/>
</dbReference>
<dbReference type="PANTHER" id="PTHR34071:SF2">
    <property type="entry name" value="FLAVIN-NUCLEOTIDE-BINDING PROTEIN"/>
    <property type="match status" value="1"/>
</dbReference>
<evidence type="ECO:0000256" key="1">
    <source>
        <dbReference type="SAM" id="MobiDB-lite"/>
    </source>
</evidence>
<dbReference type="SUPFAM" id="SSF50475">
    <property type="entry name" value="FMN-binding split barrel"/>
    <property type="match status" value="1"/>
</dbReference>
<dbReference type="OrthoDB" id="116031at2"/>
<proteinExistence type="predicted"/>
<gene>
    <name evidence="2" type="ORF">EUA06_13680</name>
</gene>
<evidence type="ECO:0000313" key="2">
    <source>
        <dbReference type="EMBL" id="RYB89653.1"/>
    </source>
</evidence>
<name>A0A4Q2RQY6_9ACTN</name>
<dbReference type="InterPro" id="IPR024747">
    <property type="entry name" value="Pyridox_Oxase-rel"/>
</dbReference>
<dbReference type="AlphaFoldDB" id="A0A4Q2RQY6"/>
<dbReference type="Gene3D" id="2.30.110.10">
    <property type="entry name" value="Electron Transport, Fmn-binding Protein, Chain A"/>
    <property type="match status" value="1"/>
</dbReference>
<sequence>MSPRDARTDVRRLPEKQVRDLATLHAILDEAMHAAVGFEVDRQPFVLPMACARDGDHLLLHGSTGSRLMRALAAGAPVCVSVTHLDGLVYARSAFESSMRYRSATVLGTATEVAADEKLHALEVLTEHLLPGRWAELRAPRAKELAATSVLRVPLDEWSVKVGDGFPDDPDEDLDEPVWAGVVPMRVAYDDPVDAPDLRPGRPVPPHVSSRRPTAASGPHLPGSR</sequence>
<feature type="region of interest" description="Disordered" evidence="1">
    <location>
        <begin position="190"/>
        <end position="225"/>
    </location>
</feature>
<organism evidence="2 3">
    <name type="scientific">Nocardioides glacieisoli</name>
    <dbReference type="NCBI Taxonomy" id="1168730"/>
    <lineage>
        <taxon>Bacteria</taxon>
        <taxon>Bacillati</taxon>
        <taxon>Actinomycetota</taxon>
        <taxon>Actinomycetes</taxon>
        <taxon>Propionibacteriales</taxon>
        <taxon>Nocardioidaceae</taxon>
        <taxon>Nocardioides</taxon>
    </lineage>
</organism>
<dbReference type="EMBL" id="SDWS01000006">
    <property type="protein sequence ID" value="RYB89653.1"/>
    <property type="molecule type" value="Genomic_DNA"/>
</dbReference>
<comment type="caution">
    <text evidence="2">The sequence shown here is derived from an EMBL/GenBank/DDBJ whole genome shotgun (WGS) entry which is preliminary data.</text>
</comment>